<feature type="compositionally biased region" description="Basic and acidic residues" evidence="1">
    <location>
        <begin position="519"/>
        <end position="528"/>
    </location>
</feature>
<name>U1GC27_ENDPU</name>
<gene>
    <name evidence="2" type="ORF">EPUS_07801</name>
</gene>
<dbReference type="PANTHER" id="PTHR38702:SF1">
    <property type="entry name" value="CALPONIN-HOMOLOGY (CH) DOMAIN-CONTAINING PROTEIN"/>
    <property type="match status" value="1"/>
</dbReference>
<dbReference type="eggNOG" id="ENOG502QWQI">
    <property type="taxonomic scope" value="Eukaryota"/>
</dbReference>
<organism evidence="2 3">
    <name type="scientific">Endocarpon pusillum (strain Z07020 / HMAS-L-300199)</name>
    <name type="common">Lichen-forming fungus</name>
    <dbReference type="NCBI Taxonomy" id="1263415"/>
    <lineage>
        <taxon>Eukaryota</taxon>
        <taxon>Fungi</taxon>
        <taxon>Dikarya</taxon>
        <taxon>Ascomycota</taxon>
        <taxon>Pezizomycotina</taxon>
        <taxon>Eurotiomycetes</taxon>
        <taxon>Chaetothyriomycetidae</taxon>
        <taxon>Verrucariales</taxon>
        <taxon>Verrucariaceae</taxon>
        <taxon>Endocarpon</taxon>
    </lineage>
</organism>
<keyword evidence="3" id="KW-1185">Reference proteome</keyword>
<accession>U1GC27</accession>
<evidence type="ECO:0000313" key="3">
    <source>
        <dbReference type="Proteomes" id="UP000019373"/>
    </source>
</evidence>
<dbReference type="OrthoDB" id="2534759at2759"/>
<feature type="compositionally biased region" description="Low complexity" evidence="1">
    <location>
        <begin position="11"/>
        <end position="64"/>
    </location>
</feature>
<dbReference type="Proteomes" id="UP000019373">
    <property type="component" value="Unassembled WGS sequence"/>
</dbReference>
<dbReference type="PANTHER" id="PTHR38702">
    <property type="entry name" value="CALPONIN-HOMOLOGY (CH) DOMAIN-CONTAINING PROTEIN"/>
    <property type="match status" value="1"/>
</dbReference>
<protein>
    <submittedName>
        <fullName evidence="2">Uncharacterized protein</fullName>
    </submittedName>
</protein>
<feature type="region of interest" description="Disordered" evidence="1">
    <location>
        <begin position="1"/>
        <end position="70"/>
    </location>
</feature>
<dbReference type="HOGENOM" id="CLU_023476_0_0_1"/>
<evidence type="ECO:0000256" key="1">
    <source>
        <dbReference type="SAM" id="MobiDB-lite"/>
    </source>
</evidence>
<feature type="region of interest" description="Disordered" evidence="1">
    <location>
        <begin position="498"/>
        <end position="528"/>
    </location>
</feature>
<evidence type="ECO:0000313" key="2">
    <source>
        <dbReference type="EMBL" id="ERF75112.1"/>
    </source>
</evidence>
<reference evidence="3" key="1">
    <citation type="journal article" date="2014" name="BMC Genomics">
        <title>Genome characteristics reveal the impact of lichenization on lichen-forming fungus Endocarpon pusillum Hedwig (Verrucariales, Ascomycota).</title>
        <authorList>
            <person name="Wang Y.-Y."/>
            <person name="Liu B."/>
            <person name="Zhang X.-Y."/>
            <person name="Zhou Q.-M."/>
            <person name="Zhang T."/>
            <person name="Li H."/>
            <person name="Yu Y.-F."/>
            <person name="Zhang X.-L."/>
            <person name="Hao X.-Y."/>
            <person name="Wang M."/>
            <person name="Wang L."/>
            <person name="Wei J.-C."/>
        </authorList>
    </citation>
    <scope>NUCLEOTIDE SEQUENCE [LARGE SCALE GENOMIC DNA]</scope>
    <source>
        <strain evidence="3">Z07020 / HMAS-L-300199</strain>
    </source>
</reference>
<proteinExistence type="predicted"/>
<dbReference type="OMA" id="LQGMHIL"/>
<dbReference type="RefSeq" id="XP_007787545.1">
    <property type="nucleotide sequence ID" value="XM_007789355.1"/>
</dbReference>
<dbReference type="AlphaFoldDB" id="U1GC27"/>
<dbReference type="EMBL" id="KE720819">
    <property type="protein sequence ID" value="ERF75112.1"/>
    <property type="molecule type" value="Genomic_DNA"/>
</dbReference>
<sequence length="528" mass="58857">MPAKMPSINGSPTLSASPSPSLDTPDLSPSISVSTNRSFSNVSSLSSNSSRSSARSCSLPSAISTTSSRRRGYIRPQGVTFAPSAQNRDSVLSLGSIAHLQYYFARTGLLDGKGGQLAKTRQNGEYDLPIPSKFSLSRSDSDAGSAITDSPIEDEGALLWDAAQEDGEEVMLPPTVSTYAHRTNHVPPPPDQKSLKKDLVDALENALHALEDVSSSLKNGENGEPQGQDLQGFYEIQGLHLLDTTTLAIRAARLYYTLHPNPTVLHSIKPDFQIRRDLISVLDVLKKWAARKFAGGLREEERLAILVWVSEVGMMIDEEVRMEEAERQEREGWQWMDNSLWSGREKEREICFLESLQKASPNQPTGDELPRWEEVDAEANEPTAFLRALLDGRKLIQMHNGAVKRSKRHFGEIKTWHDDVAKPYRRAENMRFWMKAAEIRWDIKLLVNVMSIVNSSKEPGIWKQLEDAVLKWGRGVREEIIRDWKDDEDRKLHARAKSLALASPGGSPQKSKPGAETLMDERLGGRIG</sequence>
<dbReference type="GeneID" id="19242681"/>